<protein>
    <submittedName>
        <fullName evidence="2">Uncharacterized protein</fullName>
    </submittedName>
</protein>
<reference evidence="3" key="2">
    <citation type="journal article" date="2010" name="Genome Res.">
        <title>Population genomic sequencing of Coccidioides fungi reveals recent hybridization and transposon control.</title>
        <authorList>
            <person name="Neafsey D.E."/>
            <person name="Barker B.M."/>
            <person name="Sharpton T.J."/>
            <person name="Stajich J.E."/>
            <person name="Park D.J."/>
            <person name="Whiston E."/>
            <person name="Hung C.-Y."/>
            <person name="McMahan C."/>
            <person name="White J."/>
            <person name="Sykes S."/>
            <person name="Heiman D."/>
            <person name="Young S."/>
            <person name="Zeng Q."/>
            <person name="Abouelleil A."/>
            <person name="Aftuck L."/>
            <person name="Bessette D."/>
            <person name="Brown A."/>
            <person name="FitzGerald M."/>
            <person name="Lui A."/>
            <person name="Macdonald J.P."/>
            <person name="Priest M."/>
            <person name="Orbach M.J."/>
            <person name="Galgiani J.N."/>
            <person name="Kirkland T.N."/>
            <person name="Cole G.T."/>
            <person name="Birren B.W."/>
            <person name="Henn M.R."/>
            <person name="Taylor J.W."/>
            <person name="Rounsley S.D."/>
        </authorList>
    </citation>
    <scope>GENOME REANNOTATION</scope>
    <source>
        <strain evidence="3">RS</strain>
    </source>
</reference>
<feature type="compositionally biased region" description="Polar residues" evidence="1">
    <location>
        <begin position="60"/>
        <end position="74"/>
    </location>
</feature>
<organism evidence="2 3">
    <name type="scientific">Coccidioides immitis (strain RS)</name>
    <name type="common">Valley fever fungus</name>
    <dbReference type="NCBI Taxonomy" id="246410"/>
    <lineage>
        <taxon>Eukaryota</taxon>
        <taxon>Fungi</taxon>
        <taxon>Dikarya</taxon>
        <taxon>Ascomycota</taxon>
        <taxon>Pezizomycotina</taxon>
        <taxon>Eurotiomycetes</taxon>
        <taxon>Eurotiomycetidae</taxon>
        <taxon>Onygenales</taxon>
        <taxon>Onygenaceae</taxon>
        <taxon>Coccidioides</taxon>
    </lineage>
</organism>
<dbReference type="InParanoid" id="J3K6T3"/>
<dbReference type="VEuPathDB" id="FungiDB:CIMG_05799"/>
<sequence>MAKERTIASYFKTSTGASKAADKDDTPSPPSSPLSPCPSNISSQTFSSPTKPPPPRQSPLKNTLTSRLSLSNDGPTICNPKPPPSSQHTSFGTSFGSSQRVVKDGQVVVTGTDGEDTESIYSFGSDDDLCRKLLGSGSPLRPSEKKGTSKIPTTPPGYKFSLEDLVTHAVDDRETEANISRLRLSFKGPGENSGTSKVNRTPKQRSRMFRDSVLASAVGEDTNTETMQRLKAAVDRTEAVDQGKTWSFFEDTISSVPPPKFPEKSVAPGSWESVLTGEYLPETRERAFFSGLVGESLSGNTLPDEIFIWIFHACTTEPRNEVRFAYCSAIKVAPAKRVSSLIHSTHIEQLFRNLGARQDALSIQDVVMPDFHALSRPKPKDYKYLLSALDVIEGIASKLNNDARDYALKVALRLTLDETSMRDCFVSTATQRAITSLLGEGVLLADLALYELSVVLYNTIKDPALQSQLLKHISPATPKVALLRCRLAAAFFFEDKAFLDKPAELVFDLKRMTIRLQDDRFKIHRSTPTGQEPLDYWELSAITSILDVAIGSGTAEKSFPNKESEAKFNRDVDKLAEQIKVIFTAIKDTGASHLKRTESKEYLQALHYRLIYGVRTKPRPKVSWFVPSKSGGVADESWSGIKKSGNLMDRFLSCGKDNDSNDGDLSDQATDMRL</sequence>
<evidence type="ECO:0000256" key="1">
    <source>
        <dbReference type="SAM" id="MobiDB-lite"/>
    </source>
</evidence>
<dbReference type="EMBL" id="GG704912">
    <property type="protein sequence ID" value="EAS30320.3"/>
    <property type="molecule type" value="Genomic_DNA"/>
</dbReference>
<feature type="compositionally biased region" description="Low complexity" evidence="1">
    <location>
        <begin position="37"/>
        <end position="49"/>
    </location>
</feature>
<feature type="compositionally biased region" description="Pro residues" evidence="1">
    <location>
        <begin position="27"/>
        <end position="36"/>
    </location>
</feature>
<evidence type="ECO:0000313" key="2">
    <source>
        <dbReference type="EMBL" id="EAS30320.3"/>
    </source>
</evidence>
<feature type="region of interest" description="Disordered" evidence="1">
    <location>
        <begin position="134"/>
        <end position="156"/>
    </location>
</feature>
<dbReference type="Proteomes" id="UP000001261">
    <property type="component" value="Unassembled WGS sequence"/>
</dbReference>
<dbReference type="STRING" id="246410.J3K6T3"/>
<dbReference type="GeneID" id="4561784"/>
<name>J3K6T3_COCIM</name>
<feature type="region of interest" description="Disordered" evidence="1">
    <location>
        <begin position="185"/>
        <end position="206"/>
    </location>
</feature>
<dbReference type="OrthoDB" id="5350396at2759"/>
<feature type="region of interest" description="Disordered" evidence="1">
    <location>
        <begin position="1"/>
        <end position="122"/>
    </location>
</feature>
<dbReference type="AlphaFoldDB" id="J3K6T3"/>
<dbReference type="KEGG" id="cim:CIMG_05799"/>
<feature type="compositionally biased region" description="Polar residues" evidence="1">
    <location>
        <begin position="86"/>
        <end position="100"/>
    </location>
</feature>
<accession>J3K6T3</accession>
<keyword evidence="3" id="KW-1185">Reference proteome</keyword>
<dbReference type="OMA" id="TLLRMSM"/>
<gene>
    <name evidence="2" type="ORF">CIMG_05799</name>
</gene>
<dbReference type="RefSeq" id="XP_001241903.2">
    <property type="nucleotide sequence ID" value="XM_001241902.2"/>
</dbReference>
<proteinExistence type="predicted"/>
<evidence type="ECO:0000313" key="3">
    <source>
        <dbReference type="Proteomes" id="UP000001261"/>
    </source>
</evidence>
<reference evidence="3" key="1">
    <citation type="journal article" date="2009" name="Genome Res.">
        <title>Comparative genomic analyses of the human fungal pathogens Coccidioides and their relatives.</title>
        <authorList>
            <person name="Sharpton T.J."/>
            <person name="Stajich J.E."/>
            <person name="Rounsley S.D."/>
            <person name="Gardner M.J."/>
            <person name="Wortman J.R."/>
            <person name="Jordar V.S."/>
            <person name="Maiti R."/>
            <person name="Kodira C.D."/>
            <person name="Neafsey D.E."/>
            <person name="Zeng Q."/>
            <person name="Hung C.-Y."/>
            <person name="McMahan C."/>
            <person name="Muszewska A."/>
            <person name="Grynberg M."/>
            <person name="Mandel M.A."/>
            <person name="Kellner E.M."/>
            <person name="Barker B.M."/>
            <person name="Galgiani J.N."/>
            <person name="Orbach M.J."/>
            <person name="Kirkland T.N."/>
            <person name="Cole G.T."/>
            <person name="Henn M.R."/>
            <person name="Birren B.W."/>
            <person name="Taylor J.W."/>
        </authorList>
    </citation>
    <scope>NUCLEOTIDE SEQUENCE [LARGE SCALE GENOMIC DNA]</scope>
    <source>
        <strain evidence="3">RS</strain>
    </source>
</reference>